<proteinExistence type="predicted"/>
<evidence type="ECO:0000313" key="1">
    <source>
        <dbReference type="EMBL" id="KAI7947789.1"/>
    </source>
</evidence>
<evidence type="ECO:0000313" key="2">
    <source>
        <dbReference type="Proteomes" id="UP001060170"/>
    </source>
</evidence>
<gene>
    <name evidence="1" type="ORF">MJO28_009697</name>
</gene>
<name>A0ACC0E7Z8_9BASI</name>
<comment type="caution">
    <text evidence="1">The sequence shown here is derived from an EMBL/GenBank/DDBJ whole genome shotgun (WGS) entry which is preliminary data.</text>
</comment>
<organism evidence="1 2">
    <name type="scientific">Puccinia striiformis f. sp. tritici</name>
    <dbReference type="NCBI Taxonomy" id="168172"/>
    <lineage>
        <taxon>Eukaryota</taxon>
        <taxon>Fungi</taxon>
        <taxon>Dikarya</taxon>
        <taxon>Basidiomycota</taxon>
        <taxon>Pucciniomycotina</taxon>
        <taxon>Pucciniomycetes</taxon>
        <taxon>Pucciniales</taxon>
        <taxon>Pucciniaceae</taxon>
        <taxon>Puccinia</taxon>
    </lineage>
</organism>
<dbReference type="Proteomes" id="UP001060170">
    <property type="component" value="Chromosome 9"/>
</dbReference>
<accession>A0ACC0E7Z8</accession>
<dbReference type="EMBL" id="CM045873">
    <property type="protein sequence ID" value="KAI7947789.1"/>
    <property type="molecule type" value="Genomic_DNA"/>
</dbReference>
<sequence length="666" mass="74941">MASTSMCWLHLEEGVSSDKCRTARDLVLKMAVKAQATPGRELNDSTFPKDTRTILKRSLNIKLELLTCCPSCYTSYHPPNLPSECSFRPSPKSKVCGVQLFYHKKMFVGGSHQGKFRPQAFRLRPGQFSSVGTPTCTFVFQKIPNWLPWFLSLSGIESAIEDWSEEVQNLPTDVTTDIQQGAVGNKLAGKQQSVGIILMNCMNLPPTMRNQLKYTFLAGVTPGPLAPTMTSIPSTIATHKHPGGRTVQVQLLPLIGDLGATHKVAGFASHSATKFCSWCDITHDEISNLKLGRPRSGAKVRKVSDNWMKTTTTSSRQLIVTQTGIRYSELNRLGYCDPVKHVSLSMMHNWMEGVLMHHFREHWGFQTLSMKEKRRRGGDRGPSAKRPRLDLTQAETQLDEEEPSDTDDGDDFELNQGASGGLIENIKVNSNRWWIMENITSLIQCTHIHNSFAGKLEGSMLKRMCQIQRLEVKEDYDEFLSADLPQGTGCGRPVMLDNVLYNRLLNYTRRFDATIRDYWQFPHPVDAIILRPKVLVHATWDCNQKTRVSVLQPNNCVVMKQNDLVSYGLVREIFGYTQRGHGSRVVCVVEKSTTYIVKPTRQFRFWLYTMKAVVGCIKKNELELVPVEAIDNLAAYQCLPDGIFGLESGIILTPVNRLASLENNPV</sequence>
<reference evidence="2" key="1">
    <citation type="journal article" date="2018" name="BMC Genomics">
        <title>Genomic insights into host adaptation between the wheat stripe rust pathogen (Puccinia striiformis f. sp. tritici) and the barley stripe rust pathogen (Puccinia striiformis f. sp. hordei).</title>
        <authorList>
            <person name="Xia C."/>
            <person name="Wang M."/>
            <person name="Yin C."/>
            <person name="Cornejo O.E."/>
            <person name="Hulbert S.H."/>
            <person name="Chen X."/>
        </authorList>
    </citation>
    <scope>NUCLEOTIDE SEQUENCE [LARGE SCALE GENOMIC DNA]</scope>
    <source>
        <strain evidence="2">93-210</strain>
    </source>
</reference>
<reference evidence="2" key="2">
    <citation type="journal article" date="2018" name="Mol. Plant Microbe Interact.">
        <title>Genome sequence resources for the wheat stripe rust pathogen (Puccinia striiformis f. sp. tritici) and the barley stripe rust pathogen (Puccinia striiformis f. sp. hordei).</title>
        <authorList>
            <person name="Xia C."/>
            <person name="Wang M."/>
            <person name="Yin C."/>
            <person name="Cornejo O.E."/>
            <person name="Hulbert S.H."/>
            <person name="Chen X."/>
        </authorList>
    </citation>
    <scope>NUCLEOTIDE SEQUENCE [LARGE SCALE GENOMIC DNA]</scope>
    <source>
        <strain evidence="2">93-210</strain>
    </source>
</reference>
<keyword evidence="2" id="KW-1185">Reference proteome</keyword>
<reference evidence="1 2" key="3">
    <citation type="journal article" date="2022" name="Microbiol. Spectr.">
        <title>Folding features and dynamics of 3D genome architecture in plant fungal pathogens.</title>
        <authorList>
            <person name="Xia C."/>
        </authorList>
    </citation>
    <scope>NUCLEOTIDE SEQUENCE [LARGE SCALE GENOMIC DNA]</scope>
    <source>
        <strain evidence="1 2">93-210</strain>
    </source>
</reference>
<protein>
    <submittedName>
        <fullName evidence="1">Uncharacterized protein</fullName>
    </submittedName>
</protein>